<keyword evidence="8" id="KW-1185">Reference proteome</keyword>
<evidence type="ECO:0000256" key="1">
    <source>
        <dbReference type="ARBA" id="ARBA00022729"/>
    </source>
</evidence>
<evidence type="ECO:0000256" key="3">
    <source>
        <dbReference type="SAM" id="MobiDB-lite"/>
    </source>
</evidence>
<evidence type="ECO:0000313" key="7">
    <source>
        <dbReference type="EMBL" id="KIX91192.1"/>
    </source>
</evidence>
<evidence type="ECO:0000256" key="4">
    <source>
        <dbReference type="SAM" id="SignalP"/>
    </source>
</evidence>
<gene>
    <name evidence="7" type="ORF">TP70_03715</name>
</gene>
<feature type="domain" description="MucBP" evidence="6">
    <location>
        <begin position="328"/>
        <end position="379"/>
    </location>
</feature>
<evidence type="ECO:0000259" key="5">
    <source>
        <dbReference type="Pfam" id="PF04650"/>
    </source>
</evidence>
<feature type="region of interest" description="Disordered" evidence="3">
    <location>
        <begin position="671"/>
        <end position="700"/>
    </location>
</feature>
<dbReference type="Pfam" id="PF06458">
    <property type="entry name" value="MucBP"/>
    <property type="match status" value="2"/>
</dbReference>
<dbReference type="NCBIfam" id="TIGR01168">
    <property type="entry name" value="YSIRK_signal"/>
    <property type="match status" value="1"/>
</dbReference>
<dbReference type="Proteomes" id="UP000032366">
    <property type="component" value="Unassembled WGS sequence"/>
</dbReference>
<name>A0ABR5C916_9STAP</name>
<feature type="domain" description="MucBP" evidence="6">
    <location>
        <begin position="560"/>
        <end position="660"/>
    </location>
</feature>
<dbReference type="EMBL" id="JXWY01000029">
    <property type="protein sequence ID" value="KIX91192.1"/>
    <property type="molecule type" value="Genomic_DNA"/>
</dbReference>
<keyword evidence="1 4" id="KW-0732">Signal</keyword>
<proteinExistence type="predicted"/>
<sequence>MSAFKNQKQRFSIKKYHFGAASVLLGVVFFVSTTNDVSADEIDKDTSFMEVKTNTPIGAATSLEGVDMPTNSNEVEENPGIVGEVSNISPNETIEDRENNTVQIKERTVTTSDFEELSPQTIKQLQAEDFRYFEMTPDLYKKLSRDQINALTLNKHYQVASKTVPHVLRAAKENIENRDGYSVNENNLPEKSNLPYAINKTPNPDHYTFEVVMKGDDGAKQYVLSVRKEDIDQEGTPMRFFITTFDDSRRSSLTTVDIKNVQDGDQIKIDDQTLIGVIASGDKRQFRFLKVNDADFSDYTPIYGPNIDKYTNPVVSYPITLPFWKGQTTHYYDELGGEIVPSYTQYGWTRSQYTTEPIDIEGYDINTTKMPINKNGFINRYSTKISGNVRYSVSTMSRGTLYRKDTVIDDEGTIKTEAWFTYAKGPGTFDSINGAKLDKGRIEANNLPNSDYDFELNPNNYSIRDTIIDNVEEEKYFNHGFGGQVIFQKVRFIKDGLPSNDAISVADYDGGDAASSSSVTLKKGEVTNSRYDNGRTLDISNRFEYPDTVEYYYTTQEGNLIVNYVDELGNTIKEAVEDTPNTKFNTPYDTVVDNRPQEIVFGDKVYELVPSGEYPVGTVSNQGNLTISKMRDIYASSDLNGGDPIGNITKGTKYVTYVYKEKIEEPGKYIPYIPADPTDPTNPNDPLNPTDPNTGNPIEP</sequence>
<dbReference type="InterPro" id="IPR009459">
    <property type="entry name" value="MucBP_dom"/>
</dbReference>
<dbReference type="RefSeq" id="WP_044359395.1">
    <property type="nucleotide sequence ID" value="NZ_JXWY01000029.1"/>
</dbReference>
<dbReference type="InterPro" id="IPR005877">
    <property type="entry name" value="YSIRK_signal_dom"/>
</dbReference>
<keyword evidence="2" id="KW-0677">Repeat</keyword>
<dbReference type="Gene3D" id="3.10.20.320">
    <property type="entry name" value="Putative peptidoglycan bound protein (lpxtg motif)"/>
    <property type="match status" value="1"/>
</dbReference>
<evidence type="ECO:0008006" key="9">
    <source>
        <dbReference type="Google" id="ProtNLM"/>
    </source>
</evidence>
<evidence type="ECO:0000313" key="8">
    <source>
        <dbReference type="Proteomes" id="UP000032366"/>
    </source>
</evidence>
<feature type="signal peptide" evidence="4">
    <location>
        <begin position="1"/>
        <end position="39"/>
    </location>
</feature>
<protein>
    <recommendedName>
        <fullName evidence="9">YSIRK-type signal peptide-containing protein</fullName>
    </recommendedName>
</protein>
<feature type="compositionally biased region" description="Low complexity" evidence="3">
    <location>
        <begin position="675"/>
        <end position="700"/>
    </location>
</feature>
<organism evidence="7 8">
    <name type="scientific">Staphylococcus microti</name>
    <dbReference type="NCBI Taxonomy" id="569857"/>
    <lineage>
        <taxon>Bacteria</taxon>
        <taxon>Bacillati</taxon>
        <taxon>Bacillota</taxon>
        <taxon>Bacilli</taxon>
        <taxon>Bacillales</taxon>
        <taxon>Staphylococcaceae</taxon>
        <taxon>Staphylococcus</taxon>
    </lineage>
</organism>
<accession>A0ABR5C916</accession>
<dbReference type="Pfam" id="PF04650">
    <property type="entry name" value="YSIRK_signal"/>
    <property type="match status" value="1"/>
</dbReference>
<comment type="caution">
    <text evidence="7">The sequence shown here is derived from an EMBL/GenBank/DDBJ whole genome shotgun (WGS) entry which is preliminary data.</text>
</comment>
<evidence type="ECO:0000256" key="2">
    <source>
        <dbReference type="ARBA" id="ARBA00022737"/>
    </source>
</evidence>
<feature type="chain" id="PRO_5045641551" description="YSIRK-type signal peptide-containing protein" evidence="4">
    <location>
        <begin position="40"/>
        <end position="700"/>
    </location>
</feature>
<feature type="domain" description="YSIRK Gram-positive signal peptide" evidence="5">
    <location>
        <begin position="6"/>
        <end position="31"/>
    </location>
</feature>
<feature type="non-terminal residue" evidence="7">
    <location>
        <position position="700"/>
    </location>
</feature>
<evidence type="ECO:0000259" key="6">
    <source>
        <dbReference type="Pfam" id="PF06458"/>
    </source>
</evidence>
<reference evidence="7 8" key="1">
    <citation type="submission" date="2015-01" db="EMBL/GenBank/DDBJ databases">
        <authorList>
            <person name="Guo J."/>
        </authorList>
    </citation>
    <scope>NUCLEOTIDE SEQUENCE [LARGE SCALE GENOMIC DNA]</scope>
    <source>
        <strain evidence="7 8">DSM 22147</strain>
    </source>
</reference>